<protein>
    <recommendedName>
        <fullName evidence="5">Secreted protein</fullName>
    </recommendedName>
</protein>
<proteinExistence type="predicted"/>
<feature type="chain" id="PRO_5035185674" description="Secreted protein" evidence="2">
    <location>
        <begin position="29"/>
        <end position="129"/>
    </location>
</feature>
<dbReference type="Proteomes" id="UP000650628">
    <property type="component" value="Unassembled WGS sequence"/>
</dbReference>
<name>A0A8J3TJA6_9ACTN</name>
<sequence length="129" mass="13735">MNGKRLPALLSLALLPAIAFGSAQTAQAATHDPGTSSVADTASDTTIGTAYSGTSGAMSDRMRIPSLDPVAEESDESEQQESTTPEEISQDESTVDESLTGEPMQQQSMRGESIPPREEPRHRWSDQGE</sequence>
<organism evidence="3 4">
    <name type="scientific">Planotetraspora mira</name>
    <dbReference type="NCBI Taxonomy" id="58121"/>
    <lineage>
        <taxon>Bacteria</taxon>
        <taxon>Bacillati</taxon>
        <taxon>Actinomycetota</taxon>
        <taxon>Actinomycetes</taxon>
        <taxon>Streptosporangiales</taxon>
        <taxon>Streptosporangiaceae</taxon>
        <taxon>Planotetraspora</taxon>
    </lineage>
</organism>
<accession>A0A8J3TJA6</accession>
<evidence type="ECO:0000256" key="2">
    <source>
        <dbReference type="SAM" id="SignalP"/>
    </source>
</evidence>
<dbReference type="RefSeq" id="WP_203950782.1">
    <property type="nucleotide sequence ID" value="NZ_BOOO01000001.1"/>
</dbReference>
<gene>
    <name evidence="3" type="ORF">Pmi06nite_01230</name>
</gene>
<evidence type="ECO:0000256" key="1">
    <source>
        <dbReference type="SAM" id="MobiDB-lite"/>
    </source>
</evidence>
<dbReference type="EMBL" id="BOOO01000001">
    <property type="protein sequence ID" value="GII26681.1"/>
    <property type="molecule type" value="Genomic_DNA"/>
</dbReference>
<evidence type="ECO:0000313" key="3">
    <source>
        <dbReference type="EMBL" id="GII26681.1"/>
    </source>
</evidence>
<dbReference type="AlphaFoldDB" id="A0A8J3TJA6"/>
<feature type="compositionally biased region" description="Acidic residues" evidence="1">
    <location>
        <begin position="70"/>
        <end position="79"/>
    </location>
</feature>
<evidence type="ECO:0000313" key="4">
    <source>
        <dbReference type="Proteomes" id="UP000650628"/>
    </source>
</evidence>
<comment type="caution">
    <text evidence="3">The sequence shown here is derived from an EMBL/GenBank/DDBJ whole genome shotgun (WGS) entry which is preliminary data.</text>
</comment>
<feature type="compositionally biased region" description="Low complexity" evidence="1">
    <location>
        <begin position="35"/>
        <end position="46"/>
    </location>
</feature>
<reference evidence="3 4" key="1">
    <citation type="submission" date="2021-01" db="EMBL/GenBank/DDBJ databases">
        <title>Whole genome shotgun sequence of Planotetraspora mira NBRC 15435.</title>
        <authorList>
            <person name="Komaki H."/>
            <person name="Tamura T."/>
        </authorList>
    </citation>
    <scope>NUCLEOTIDE SEQUENCE [LARGE SCALE GENOMIC DNA]</scope>
    <source>
        <strain evidence="3 4">NBRC 15435</strain>
    </source>
</reference>
<evidence type="ECO:0008006" key="5">
    <source>
        <dbReference type="Google" id="ProtNLM"/>
    </source>
</evidence>
<keyword evidence="4" id="KW-1185">Reference proteome</keyword>
<feature type="signal peptide" evidence="2">
    <location>
        <begin position="1"/>
        <end position="28"/>
    </location>
</feature>
<feature type="compositionally biased region" description="Polar residues" evidence="1">
    <location>
        <begin position="47"/>
        <end position="57"/>
    </location>
</feature>
<feature type="compositionally biased region" description="Basic and acidic residues" evidence="1">
    <location>
        <begin position="115"/>
        <end position="129"/>
    </location>
</feature>
<keyword evidence="2" id="KW-0732">Signal</keyword>
<feature type="region of interest" description="Disordered" evidence="1">
    <location>
        <begin position="23"/>
        <end position="129"/>
    </location>
</feature>